<accession>A0A4V1KUQ6</accession>
<dbReference type="Proteomes" id="UP000290174">
    <property type="component" value="Unassembled WGS sequence"/>
</dbReference>
<dbReference type="AlphaFoldDB" id="A0A4V1KUQ6"/>
<protein>
    <recommendedName>
        <fullName evidence="3">DUF4440 domain-containing protein</fullName>
    </recommendedName>
</protein>
<dbReference type="EMBL" id="RKMK01000060">
    <property type="protein sequence ID" value="RXG85229.1"/>
    <property type="molecule type" value="Genomic_DNA"/>
</dbReference>
<reference evidence="1 2" key="1">
    <citation type="submission" date="2018-11" db="EMBL/GenBank/DDBJ databases">
        <title>Bradyrhizobium sp. nov., isolated from effective nodules of peanut in China.</title>
        <authorList>
            <person name="Li Y."/>
        </authorList>
    </citation>
    <scope>NUCLEOTIDE SEQUENCE [LARGE SCALE GENOMIC DNA]</scope>
    <source>
        <strain evidence="1 2">CCBAU 51770</strain>
    </source>
</reference>
<dbReference type="SUPFAM" id="SSF54427">
    <property type="entry name" value="NTF2-like"/>
    <property type="match status" value="1"/>
</dbReference>
<evidence type="ECO:0000313" key="2">
    <source>
        <dbReference type="Proteomes" id="UP000290174"/>
    </source>
</evidence>
<organism evidence="1 2">
    <name type="scientific">Bradyrhizobium zhanjiangense</name>
    <dbReference type="NCBI Taxonomy" id="1325107"/>
    <lineage>
        <taxon>Bacteria</taxon>
        <taxon>Pseudomonadati</taxon>
        <taxon>Pseudomonadota</taxon>
        <taxon>Alphaproteobacteria</taxon>
        <taxon>Hyphomicrobiales</taxon>
        <taxon>Nitrobacteraceae</taxon>
        <taxon>Bradyrhizobium</taxon>
    </lineage>
</organism>
<dbReference type="RefSeq" id="WP_128957065.1">
    <property type="nucleotide sequence ID" value="NZ_RKMK01000060.1"/>
</dbReference>
<evidence type="ECO:0000313" key="1">
    <source>
        <dbReference type="EMBL" id="RXG85229.1"/>
    </source>
</evidence>
<gene>
    <name evidence="1" type="ORF">EAS61_36570</name>
</gene>
<sequence length="143" mass="15581">MSGSNSLASKPEDILTSLLERFHSDKISAMMPVYDPKSILITSDGRTTTTEIAARLEYDLKYALPLKASARHVYVAGDFALIVRDRSIDGKGLSRKYVGGSASGVVRRADRRWQHLIDNNQRTAVAALSDGATRQLGTNITAT</sequence>
<evidence type="ECO:0008006" key="3">
    <source>
        <dbReference type="Google" id="ProtNLM"/>
    </source>
</evidence>
<comment type="caution">
    <text evidence="1">The sequence shown here is derived from an EMBL/GenBank/DDBJ whole genome shotgun (WGS) entry which is preliminary data.</text>
</comment>
<dbReference type="Gene3D" id="3.10.450.50">
    <property type="match status" value="1"/>
</dbReference>
<dbReference type="InterPro" id="IPR032710">
    <property type="entry name" value="NTF2-like_dom_sf"/>
</dbReference>
<name>A0A4V1KUQ6_9BRAD</name>
<proteinExistence type="predicted"/>